<feature type="domain" description="Alpha-carbonic anhydrase" evidence="8">
    <location>
        <begin position="20"/>
        <end position="297"/>
    </location>
</feature>
<reference evidence="9" key="1">
    <citation type="submission" date="2024-06" db="EMBL/GenBank/DDBJ databases">
        <authorList>
            <person name="Liu X."/>
            <person name="Lenzi L."/>
            <person name="Haldenby T S."/>
            <person name="Uol C."/>
        </authorList>
    </citation>
    <scope>NUCLEOTIDE SEQUENCE</scope>
</reference>
<evidence type="ECO:0000256" key="4">
    <source>
        <dbReference type="ARBA" id="ARBA00022833"/>
    </source>
</evidence>
<sequence length="321" mass="36201">MWNSLFILSLLSLNPLNASEGWSYTNQQSNPAKWSELGYRSASGPLQSPIDIRVDQSVVSPLLKPIRIFKNPDVNLEGSHYTLQNNGHSVKIKFPPNTWFVSFTGDNTKQFEVLQIHFHWGADDTRGSEHTVDGMAYPLESHLVSYNRLLYSNYSQAAKAPSGHAVLGFFHHIDNQVSSDNTQLGALGNMIAQLPAIIQPQTHTNISTFNLSRLLDHVDPAQYFRYSGSLTTPPCTENVIWTLFRKTVPVKSEQLELLRNLRFPNSEDVALMADNFRPVASINPTDVLVPRQVFRSDGYRENGSHFILLLFALKLTEKIFC</sequence>
<evidence type="ECO:0000256" key="1">
    <source>
        <dbReference type="ARBA" id="ARBA00010718"/>
    </source>
</evidence>
<keyword evidence="7" id="KW-0732">Signal</keyword>
<evidence type="ECO:0000256" key="3">
    <source>
        <dbReference type="ARBA" id="ARBA00022723"/>
    </source>
</evidence>
<keyword evidence="5" id="KW-0456">Lyase</keyword>
<feature type="chain" id="PRO_5043438817" description="carbonic anhydrase" evidence="7">
    <location>
        <begin position="19"/>
        <end position="321"/>
    </location>
</feature>
<dbReference type="InterPro" id="IPR023561">
    <property type="entry name" value="Carbonic_anhydrase_a-class"/>
</dbReference>
<dbReference type="SMART" id="SM01057">
    <property type="entry name" value="Carb_anhydrase"/>
    <property type="match status" value="1"/>
</dbReference>
<feature type="signal peptide" evidence="7">
    <location>
        <begin position="1"/>
        <end position="18"/>
    </location>
</feature>
<comment type="similarity">
    <text evidence="1">Belongs to the alpha-carbonic anhydrase family.</text>
</comment>
<dbReference type="PANTHER" id="PTHR18952">
    <property type="entry name" value="CARBONIC ANHYDRASE"/>
    <property type="match status" value="1"/>
</dbReference>
<dbReference type="EMBL" id="CAXLJL010000778">
    <property type="protein sequence ID" value="CAL5140765.1"/>
    <property type="molecule type" value="Genomic_DNA"/>
</dbReference>
<dbReference type="Pfam" id="PF00194">
    <property type="entry name" value="Carb_anhydrase"/>
    <property type="match status" value="1"/>
</dbReference>
<organism evidence="9 10">
    <name type="scientific">Calicophoron daubneyi</name>
    <name type="common">Rumen fluke</name>
    <name type="synonym">Paramphistomum daubneyi</name>
    <dbReference type="NCBI Taxonomy" id="300641"/>
    <lineage>
        <taxon>Eukaryota</taxon>
        <taxon>Metazoa</taxon>
        <taxon>Spiralia</taxon>
        <taxon>Lophotrochozoa</taxon>
        <taxon>Platyhelminthes</taxon>
        <taxon>Trematoda</taxon>
        <taxon>Digenea</taxon>
        <taxon>Plagiorchiida</taxon>
        <taxon>Pronocephalata</taxon>
        <taxon>Paramphistomoidea</taxon>
        <taxon>Paramphistomidae</taxon>
        <taxon>Calicophoron</taxon>
    </lineage>
</organism>
<dbReference type="Proteomes" id="UP001497525">
    <property type="component" value="Unassembled WGS sequence"/>
</dbReference>
<proteinExistence type="inferred from homology"/>
<evidence type="ECO:0000256" key="7">
    <source>
        <dbReference type="SAM" id="SignalP"/>
    </source>
</evidence>
<dbReference type="GO" id="GO:0004089">
    <property type="term" value="F:carbonate dehydratase activity"/>
    <property type="evidence" value="ECO:0007669"/>
    <property type="project" value="UniProtKB-EC"/>
</dbReference>
<dbReference type="SUPFAM" id="SSF51069">
    <property type="entry name" value="Carbonic anhydrase"/>
    <property type="match status" value="1"/>
</dbReference>
<accession>A0AAV2TWS8</accession>
<keyword evidence="4" id="KW-0862">Zinc</keyword>
<dbReference type="CDD" id="cd00326">
    <property type="entry name" value="alpha_CA"/>
    <property type="match status" value="1"/>
</dbReference>
<evidence type="ECO:0000256" key="2">
    <source>
        <dbReference type="ARBA" id="ARBA00012925"/>
    </source>
</evidence>
<comment type="caution">
    <text evidence="9">The sequence shown here is derived from an EMBL/GenBank/DDBJ whole genome shotgun (WGS) entry which is preliminary data.</text>
</comment>
<dbReference type="PROSITE" id="PS51144">
    <property type="entry name" value="ALPHA_CA_2"/>
    <property type="match status" value="1"/>
</dbReference>
<gene>
    <name evidence="9" type="ORF">CDAUBV1_LOCUS16060</name>
</gene>
<dbReference type="GO" id="GO:0008270">
    <property type="term" value="F:zinc ion binding"/>
    <property type="evidence" value="ECO:0007669"/>
    <property type="project" value="InterPro"/>
</dbReference>
<dbReference type="InterPro" id="IPR036398">
    <property type="entry name" value="CA_dom_sf"/>
</dbReference>
<name>A0AAV2TWS8_CALDB</name>
<protein>
    <recommendedName>
        <fullName evidence="2">carbonic anhydrase</fullName>
        <ecNumber evidence="2">4.2.1.1</ecNumber>
    </recommendedName>
</protein>
<dbReference type="InterPro" id="IPR001148">
    <property type="entry name" value="CA_dom"/>
</dbReference>
<dbReference type="Gene3D" id="3.10.200.10">
    <property type="entry name" value="Alpha carbonic anhydrase"/>
    <property type="match status" value="1"/>
</dbReference>
<comment type="catalytic activity">
    <reaction evidence="6">
        <text>hydrogencarbonate + H(+) = CO2 + H2O</text>
        <dbReference type="Rhea" id="RHEA:10748"/>
        <dbReference type="ChEBI" id="CHEBI:15377"/>
        <dbReference type="ChEBI" id="CHEBI:15378"/>
        <dbReference type="ChEBI" id="CHEBI:16526"/>
        <dbReference type="ChEBI" id="CHEBI:17544"/>
        <dbReference type="EC" id="4.2.1.1"/>
    </reaction>
</comment>
<evidence type="ECO:0000256" key="5">
    <source>
        <dbReference type="ARBA" id="ARBA00023239"/>
    </source>
</evidence>
<evidence type="ECO:0000313" key="9">
    <source>
        <dbReference type="EMBL" id="CAL5140765.1"/>
    </source>
</evidence>
<dbReference type="PANTHER" id="PTHR18952:SF265">
    <property type="entry name" value="CARBONIC ANHYDRASE"/>
    <property type="match status" value="1"/>
</dbReference>
<keyword evidence="3" id="KW-0479">Metal-binding</keyword>
<evidence type="ECO:0000259" key="8">
    <source>
        <dbReference type="PROSITE" id="PS51144"/>
    </source>
</evidence>
<dbReference type="EC" id="4.2.1.1" evidence="2"/>
<evidence type="ECO:0000256" key="6">
    <source>
        <dbReference type="ARBA" id="ARBA00048348"/>
    </source>
</evidence>
<dbReference type="AlphaFoldDB" id="A0AAV2TWS8"/>
<evidence type="ECO:0000313" key="10">
    <source>
        <dbReference type="Proteomes" id="UP001497525"/>
    </source>
</evidence>